<evidence type="ECO:0000313" key="4">
    <source>
        <dbReference type="Proteomes" id="UP000006327"/>
    </source>
</evidence>
<keyword evidence="2" id="KW-0812">Transmembrane</keyword>
<dbReference type="EMBL" id="BAEO01000018">
    <property type="protein sequence ID" value="GAC18500.1"/>
    <property type="molecule type" value="Genomic_DNA"/>
</dbReference>
<dbReference type="Proteomes" id="UP000006327">
    <property type="component" value="Unassembled WGS sequence"/>
</dbReference>
<evidence type="ECO:0000256" key="1">
    <source>
        <dbReference type="SAM" id="MobiDB-lite"/>
    </source>
</evidence>
<dbReference type="STRING" id="493475.GARC_1527"/>
<accession>K6Z503</accession>
<name>K6Z503_9ALTE</name>
<dbReference type="OrthoDB" id="282116at2"/>
<keyword evidence="2" id="KW-1133">Transmembrane helix</keyword>
<reference evidence="3 4" key="1">
    <citation type="journal article" date="2017" name="Antonie Van Leeuwenhoek">
        <title>Rhizobium rhizosphaerae sp. nov., a novel species isolated from rice rhizosphere.</title>
        <authorList>
            <person name="Zhao J.J."/>
            <person name="Zhang J."/>
            <person name="Zhang R.J."/>
            <person name="Zhang C.W."/>
            <person name="Yin H.Q."/>
            <person name="Zhang X.X."/>
        </authorList>
    </citation>
    <scope>NUCLEOTIDE SEQUENCE [LARGE SCALE GENOMIC DNA]</scope>
    <source>
        <strain evidence="3 4">BSs20135</strain>
    </source>
</reference>
<dbReference type="AlphaFoldDB" id="K6Z503"/>
<organism evidence="3 4">
    <name type="scientific">Paraglaciecola arctica BSs20135</name>
    <dbReference type="NCBI Taxonomy" id="493475"/>
    <lineage>
        <taxon>Bacteria</taxon>
        <taxon>Pseudomonadati</taxon>
        <taxon>Pseudomonadota</taxon>
        <taxon>Gammaproteobacteria</taxon>
        <taxon>Alteromonadales</taxon>
        <taxon>Alteromonadaceae</taxon>
        <taxon>Paraglaciecola</taxon>
    </lineage>
</organism>
<feature type="region of interest" description="Disordered" evidence="1">
    <location>
        <begin position="80"/>
        <end position="100"/>
    </location>
</feature>
<evidence type="ECO:0000256" key="2">
    <source>
        <dbReference type="SAM" id="Phobius"/>
    </source>
</evidence>
<dbReference type="RefSeq" id="WP_007618398.1">
    <property type="nucleotide sequence ID" value="NZ_BAEO01000018.1"/>
</dbReference>
<evidence type="ECO:0000313" key="3">
    <source>
        <dbReference type="EMBL" id="GAC18500.1"/>
    </source>
</evidence>
<sequence length="100" mass="11910">MKTEKQYLFDNPKNIKRVLHGLYICCALLVVLDFVINRKVYHSWENLWAFYPIYGFVGCVVLVFVARWMRVLLMRDEDYYDPPESTEVSESSEGDKHVRD</sequence>
<keyword evidence="2" id="KW-0472">Membrane</keyword>
<dbReference type="eggNOG" id="ENOG50334MN">
    <property type="taxonomic scope" value="Bacteria"/>
</dbReference>
<protein>
    <submittedName>
        <fullName evidence="3">Uncharacterized protein</fullName>
    </submittedName>
</protein>
<gene>
    <name evidence="3" type="ORF">GARC_1527</name>
</gene>
<feature type="transmembrane region" description="Helical" evidence="2">
    <location>
        <begin position="48"/>
        <end position="66"/>
    </location>
</feature>
<comment type="caution">
    <text evidence="3">The sequence shown here is derived from an EMBL/GenBank/DDBJ whole genome shotgun (WGS) entry which is preliminary data.</text>
</comment>
<proteinExistence type="predicted"/>
<keyword evidence="4" id="KW-1185">Reference proteome</keyword>
<feature type="transmembrane region" description="Helical" evidence="2">
    <location>
        <begin position="20"/>
        <end position="36"/>
    </location>
</feature>